<dbReference type="SUPFAM" id="SSF49599">
    <property type="entry name" value="TRAF domain-like"/>
    <property type="match status" value="1"/>
</dbReference>
<reference evidence="4" key="1">
    <citation type="journal article" date="2013" name="Nature">
        <title>Draft genome of the wheat A-genome progenitor Triticum urartu.</title>
        <authorList>
            <person name="Ling H.Q."/>
            <person name="Zhao S."/>
            <person name="Liu D."/>
            <person name="Wang J."/>
            <person name="Sun H."/>
            <person name="Zhang C."/>
            <person name="Fan H."/>
            <person name="Li D."/>
            <person name="Dong L."/>
            <person name="Tao Y."/>
            <person name="Gao C."/>
            <person name="Wu H."/>
            <person name="Li Y."/>
            <person name="Cui Y."/>
            <person name="Guo X."/>
            <person name="Zheng S."/>
            <person name="Wang B."/>
            <person name="Yu K."/>
            <person name="Liang Q."/>
            <person name="Yang W."/>
            <person name="Lou X."/>
            <person name="Chen J."/>
            <person name="Feng M."/>
            <person name="Jian J."/>
            <person name="Zhang X."/>
            <person name="Luo G."/>
            <person name="Jiang Y."/>
            <person name="Liu J."/>
            <person name="Wang Z."/>
            <person name="Sha Y."/>
            <person name="Zhang B."/>
            <person name="Wu H."/>
            <person name="Tang D."/>
            <person name="Shen Q."/>
            <person name="Xue P."/>
            <person name="Zou S."/>
            <person name="Wang X."/>
            <person name="Liu X."/>
            <person name="Wang F."/>
            <person name="Yang Y."/>
            <person name="An X."/>
            <person name="Dong Z."/>
            <person name="Zhang K."/>
            <person name="Zhang X."/>
            <person name="Luo M.C."/>
            <person name="Dvorak J."/>
            <person name="Tong Y."/>
            <person name="Wang J."/>
            <person name="Yang H."/>
            <person name="Li Z."/>
            <person name="Wang D."/>
            <person name="Zhang A."/>
            <person name="Wang J."/>
        </authorList>
    </citation>
    <scope>NUCLEOTIDE SEQUENCE</scope>
</reference>
<dbReference type="CDD" id="cd00121">
    <property type="entry name" value="MATH"/>
    <property type="match status" value="1"/>
</dbReference>
<dbReference type="SMART" id="SM00225">
    <property type="entry name" value="BTB"/>
    <property type="match status" value="1"/>
</dbReference>
<evidence type="ECO:0000256" key="2">
    <source>
        <dbReference type="ARBA" id="ARBA00010846"/>
    </source>
</evidence>
<protein>
    <submittedName>
        <fullName evidence="4">BTB/POZ and MATH domain-containing protein 1</fullName>
    </submittedName>
</protein>
<dbReference type="Pfam" id="PF22486">
    <property type="entry name" value="MATH_2"/>
    <property type="match status" value="1"/>
</dbReference>
<feature type="compositionally biased region" description="Polar residues" evidence="3">
    <location>
        <begin position="11"/>
        <end position="21"/>
    </location>
</feature>
<dbReference type="STRING" id="4572.M8A0K9"/>
<organism evidence="4">
    <name type="scientific">Triticum urartu</name>
    <name type="common">Red wild einkorn</name>
    <name type="synonym">Crithodium urartu</name>
    <dbReference type="NCBI Taxonomy" id="4572"/>
    <lineage>
        <taxon>Eukaryota</taxon>
        <taxon>Viridiplantae</taxon>
        <taxon>Streptophyta</taxon>
        <taxon>Embryophyta</taxon>
        <taxon>Tracheophyta</taxon>
        <taxon>Spermatophyta</taxon>
        <taxon>Magnoliopsida</taxon>
        <taxon>Liliopsida</taxon>
        <taxon>Poales</taxon>
        <taxon>Poaceae</taxon>
        <taxon>BOP clade</taxon>
        <taxon>Pooideae</taxon>
        <taxon>Triticodae</taxon>
        <taxon>Triticeae</taxon>
        <taxon>Triticinae</taxon>
        <taxon>Triticum</taxon>
    </lineage>
</organism>
<dbReference type="eggNOG" id="KOG1987">
    <property type="taxonomic scope" value="Eukaryota"/>
</dbReference>
<evidence type="ECO:0000256" key="1">
    <source>
        <dbReference type="ARBA" id="ARBA00004906"/>
    </source>
</evidence>
<dbReference type="InterPro" id="IPR008974">
    <property type="entry name" value="TRAF-like"/>
</dbReference>
<accession>M8A0K9</accession>
<evidence type="ECO:0000313" key="4">
    <source>
        <dbReference type="EMBL" id="EMS58150.1"/>
    </source>
</evidence>
<dbReference type="Gene3D" id="2.60.210.10">
    <property type="entry name" value="Apoptosis, Tumor Necrosis Factor Receptor Associated Protein 2, Chain A"/>
    <property type="match status" value="1"/>
</dbReference>
<feature type="region of interest" description="Disordered" evidence="3">
    <location>
        <begin position="45"/>
        <end position="67"/>
    </location>
</feature>
<dbReference type="SUPFAM" id="SSF54695">
    <property type="entry name" value="POZ domain"/>
    <property type="match status" value="1"/>
</dbReference>
<proteinExistence type="inferred from homology"/>
<dbReference type="Pfam" id="PF24570">
    <property type="entry name" value="BACK_BPM_SPOP"/>
    <property type="match status" value="1"/>
</dbReference>
<dbReference type="PANTHER" id="PTHR26379:SF346">
    <property type="entry name" value="BTB DOMAIN-CONTAINING PROTEIN"/>
    <property type="match status" value="1"/>
</dbReference>
<dbReference type="PROSITE" id="PS50144">
    <property type="entry name" value="MATH"/>
    <property type="match status" value="1"/>
</dbReference>
<comment type="pathway">
    <text evidence="1">Protein modification; protein ubiquitination.</text>
</comment>
<dbReference type="Pfam" id="PF00651">
    <property type="entry name" value="BTB"/>
    <property type="match status" value="1"/>
</dbReference>
<dbReference type="InterPro" id="IPR056423">
    <property type="entry name" value="BACK_BPM_SPOP"/>
</dbReference>
<dbReference type="AlphaFoldDB" id="M8A0K9"/>
<evidence type="ECO:0000256" key="3">
    <source>
        <dbReference type="SAM" id="MobiDB-lite"/>
    </source>
</evidence>
<dbReference type="OMA" id="GPMAMWD"/>
<gene>
    <name evidence="4" type="ORF">TRIUR3_11499</name>
</gene>
<feature type="region of interest" description="Disordered" evidence="3">
    <location>
        <begin position="1"/>
        <end position="31"/>
    </location>
</feature>
<dbReference type="PROSITE" id="PS50097">
    <property type="entry name" value="BTB"/>
    <property type="match status" value="1"/>
</dbReference>
<dbReference type="EMBL" id="KD136470">
    <property type="protein sequence ID" value="EMS58150.1"/>
    <property type="molecule type" value="Genomic_DNA"/>
</dbReference>
<dbReference type="GO" id="GO:0016567">
    <property type="term" value="P:protein ubiquitination"/>
    <property type="evidence" value="ECO:0007669"/>
    <property type="project" value="InterPro"/>
</dbReference>
<name>M8A0K9_TRIUA</name>
<comment type="similarity">
    <text evidence="2">Belongs to the Tdpoz family.</text>
</comment>
<dbReference type="InterPro" id="IPR011333">
    <property type="entry name" value="SKP1/BTB/POZ_sf"/>
</dbReference>
<sequence length="399" mass="44653">MTPLAHRTAGATRSSSESHNSAAPAQHHAAALRHHLRRRAAVTQIRGERPGAMGDPPHRSGVEQKERDRSVVCRALAELKRFLNQSFDQFNFSFASRKCNSCTRASASATSATFAVGGYHWCVRYYPDGFSAEYKDYVSVYVELQSKNSVVRALYDLRLTNRATGLSSLIFSRPSSFPAFDSCKNDHVRGAYMFMKRDLLEASPYLQDDCIVIQCDVTVLLKKIPAVATATTKTPEEIQVPPSDLLNNLAMLLEGKKGADVVMKVGEETFYAHKIVLAMRSPVFDAELYGPMAMWDKEKQCIQIVDMQPAVFRALLHFIYTDSLPAMDDLLDSHDKREMIRHLLVAADRYAMDRLKLMCEAILCKGLDAESVAATLALADQHRCSKLRDASIEYIKLFC</sequence>
<dbReference type="Gene3D" id="3.30.710.10">
    <property type="entry name" value="Potassium Channel Kv1.1, Chain A"/>
    <property type="match status" value="1"/>
</dbReference>
<dbReference type="InterPro" id="IPR000210">
    <property type="entry name" value="BTB/POZ_dom"/>
</dbReference>
<feature type="compositionally biased region" description="Basic and acidic residues" evidence="3">
    <location>
        <begin position="56"/>
        <end position="67"/>
    </location>
</feature>
<dbReference type="PANTHER" id="PTHR26379">
    <property type="entry name" value="BTB/POZ AND MATH DOMAIN-CONTAINING PROTEIN 1"/>
    <property type="match status" value="1"/>
</dbReference>
<dbReference type="InterPro" id="IPR045005">
    <property type="entry name" value="BPM1-6"/>
</dbReference>
<dbReference type="InterPro" id="IPR002083">
    <property type="entry name" value="MATH/TRAF_dom"/>
</dbReference>